<dbReference type="SUPFAM" id="SSF53697">
    <property type="entry name" value="SIS domain"/>
    <property type="match status" value="1"/>
</dbReference>
<dbReference type="Gene3D" id="1.10.10.10">
    <property type="entry name" value="Winged helix-like DNA-binding domain superfamily/Winged helix DNA-binding domain"/>
    <property type="match status" value="1"/>
</dbReference>
<dbReference type="GO" id="GO:1901135">
    <property type="term" value="P:carbohydrate derivative metabolic process"/>
    <property type="evidence" value="ECO:0007669"/>
    <property type="project" value="InterPro"/>
</dbReference>
<dbReference type="InterPro" id="IPR001347">
    <property type="entry name" value="SIS_dom"/>
</dbReference>
<dbReference type="InterPro" id="IPR046348">
    <property type="entry name" value="SIS_dom_sf"/>
</dbReference>
<dbReference type="Proteomes" id="UP000287470">
    <property type="component" value="Unassembled WGS sequence"/>
</dbReference>
<dbReference type="PANTHER" id="PTHR30514:SF1">
    <property type="entry name" value="HTH-TYPE TRANSCRIPTIONAL REGULATOR HEXR-RELATED"/>
    <property type="match status" value="1"/>
</dbReference>
<dbReference type="InterPro" id="IPR035472">
    <property type="entry name" value="RpiR-like_SIS"/>
</dbReference>
<dbReference type="InterPro" id="IPR047640">
    <property type="entry name" value="RpiR-like"/>
</dbReference>
<feature type="domain" description="HTH rpiR-type" evidence="4">
    <location>
        <begin position="1"/>
        <end position="76"/>
    </location>
</feature>
<dbReference type="Pfam" id="PF01418">
    <property type="entry name" value="HTH_6"/>
    <property type="match status" value="1"/>
</dbReference>
<evidence type="ECO:0000259" key="4">
    <source>
        <dbReference type="PROSITE" id="PS51071"/>
    </source>
</evidence>
<dbReference type="Pfam" id="PF01380">
    <property type="entry name" value="SIS"/>
    <property type="match status" value="1"/>
</dbReference>
<comment type="caution">
    <text evidence="6">The sequence shown here is derived from an EMBL/GenBank/DDBJ whole genome shotgun (WGS) entry which is preliminary data.</text>
</comment>
<dbReference type="InterPro" id="IPR036388">
    <property type="entry name" value="WH-like_DNA-bd_sf"/>
</dbReference>
<evidence type="ECO:0000313" key="7">
    <source>
        <dbReference type="Proteomes" id="UP000287470"/>
    </source>
</evidence>
<evidence type="ECO:0000313" key="6">
    <source>
        <dbReference type="EMBL" id="RSX54649.1"/>
    </source>
</evidence>
<dbReference type="PANTHER" id="PTHR30514">
    <property type="entry name" value="GLUCOKINASE"/>
    <property type="match status" value="1"/>
</dbReference>
<keyword evidence="3" id="KW-0804">Transcription</keyword>
<dbReference type="Gene3D" id="3.40.50.10490">
    <property type="entry name" value="Glucose-6-phosphate isomerase like protein, domain 1"/>
    <property type="match status" value="1"/>
</dbReference>
<dbReference type="GO" id="GO:0097367">
    <property type="term" value="F:carbohydrate derivative binding"/>
    <property type="evidence" value="ECO:0007669"/>
    <property type="project" value="InterPro"/>
</dbReference>
<accession>A0A430FP91</accession>
<evidence type="ECO:0000256" key="3">
    <source>
        <dbReference type="ARBA" id="ARBA00023163"/>
    </source>
</evidence>
<name>A0A430FP91_9BIFI</name>
<dbReference type="GO" id="GO:0003700">
    <property type="term" value="F:DNA-binding transcription factor activity"/>
    <property type="evidence" value="ECO:0007669"/>
    <property type="project" value="InterPro"/>
</dbReference>
<dbReference type="InterPro" id="IPR009057">
    <property type="entry name" value="Homeodomain-like_sf"/>
</dbReference>
<dbReference type="EMBL" id="QXGK01000016">
    <property type="protein sequence ID" value="RSX54649.1"/>
    <property type="molecule type" value="Genomic_DNA"/>
</dbReference>
<dbReference type="RefSeq" id="WP_125968768.1">
    <property type="nucleotide sequence ID" value="NZ_QXGK01000016.1"/>
</dbReference>
<keyword evidence="2" id="KW-0238">DNA-binding</keyword>
<organism evidence="6 7">
    <name type="scientific">Bifidobacterium samirii</name>
    <dbReference type="NCBI Taxonomy" id="2306974"/>
    <lineage>
        <taxon>Bacteria</taxon>
        <taxon>Bacillati</taxon>
        <taxon>Actinomycetota</taxon>
        <taxon>Actinomycetes</taxon>
        <taxon>Bifidobacteriales</taxon>
        <taxon>Bifidobacteriaceae</taxon>
        <taxon>Bifidobacterium</taxon>
    </lineage>
</organism>
<dbReference type="PROSITE" id="PS51464">
    <property type="entry name" value="SIS"/>
    <property type="match status" value="1"/>
</dbReference>
<dbReference type="PROSITE" id="PS51071">
    <property type="entry name" value="HTH_RPIR"/>
    <property type="match status" value="1"/>
</dbReference>
<evidence type="ECO:0000256" key="2">
    <source>
        <dbReference type="ARBA" id="ARBA00023125"/>
    </source>
</evidence>
<protein>
    <submittedName>
        <fullName evidence="6">RpiR family transcriptional regulator</fullName>
    </submittedName>
</protein>
<reference evidence="6 7" key="1">
    <citation type="submission" date="2018-09" db="EMBL/GenBank/DDBJ databases">
        <title>Characterization of the phylogenetic diversity of five novel species belonging to the genus Bifidobacterium.</title>
        <authorList>
            <person name="Lugli G.A."/>
            <person name="Duranti S."/>
            <person name="Milani C."/>
        </authorList>
    </citation>
    <scope>NUCLEOTIDE SEQUENCE [LARGE SCALE GENOMIC DNA]</scope>
    <source>
        <strain evidence="6 7">2033B</strain>
    </source>
</reference>
<evidence type="ECO:0000256" key="1">
    <source>
        <dbReference type="ARBA" id="ARBA00023015"/>
    </source>
</evidence>
<dbReference type="InterPro" id="IPR000281">
    <property type="entry name" value="HTH_RpiR"/>
</dbReference>
<keyword evidence="7" id="KW-1185">Reference proteome</keyword>
<dbReference type="AlphaFoldDB" id="A0A430FP91"/>
<sequence length="275" mass="30255">MIIADIKRTYPDMHGAERRVADFILAHPKRVTQMSMAELSAETETSDATVMRVCRRINQSGFYQLKINLATQTADLSIAEASGGADGAPEDVVTLVDTIAANVSQLSKDITMEQISDCVELLAGANTVFTFGWGNMAAVADDFAHRLLCYGIDTFTSASMEYLMRRLILADEHDVIVVFSRSGESIYTIECCRIARRNGVKVIAVTGDDRSTTARLANVVIKTRPVSDVIDCGWGSASHVYELVAADILLYFLRDRCPVHDMDTRSEAVLSQFKN</sequence>
<evidence type="ECO:0000259" key="5">
    <source>
        <dbReference type="PROSITE" id="PS51464"/>
    </source>
</evidence>
<feature type="domain" description="SIS" evidence="5">
    <location>
        <begin position="118"/>
        <end position="258"/>
    </location>
</feature>
<keyword evidence="1" id="KW-0805">Transcription regulation</keyword>
<dbReference type="GO" id="GO:0003677">
    <property type="term" value="F:DNA binding"/>
    <property type="evidence" value="ECO:0007669"/>
    <property type="project" value="UniProtKB-KW"/>
</dbReference>
<dbReference type="OrthoDB" id="370421at2"/>
<dbReference type="SUPFAM" id="SSF46689">
    <property type="entry name" value="Homeodomain-like"/>
    <property type="match status" value="1"/>
</dbReference>
<proteinExistence type="predicted"/>
<dbReference type="CDD" id="cd05013">
    <property type="entry name" value="SIS_RpiR"/>
    <property type="match status" value="1"/>
</dbReference>
<gene>
    <name evidence="6" type="ORF">D2E24_1509</name>
</gene>